<comment type="caution">
    <text evidence="5">The sequence shown here is derived from an EMBL/GenBank/DDBJ whole genome shotgun (WGS) entry which is preliminary data.</text>
</comment>
<name>A0A6G4WEY2_9HYPH</name>
<comment type="subcellular location">
    <subcellularLocation>
        <location evidence="1">Periplasm</location>
    </subcellularLocation>
</comment>
<comment type="similarity">
    <text evidence="2">Belongs to the bacterial solute-binding protein 1 family.</text>
</comment>
<dbReference type="InterPro" id="IPR006311">
    <property type="entry name" value="TAT_signal"/>
</dbReference>
<evidence type="ECO:0000256" key="1">
    <source>
        <dbReference type="ARBA" id="ARBA00004418"/>
    </source>
</evidence>
<keyword evidence="4" id="KW-0732">Signal</keyword>
<dbReference type="PANTHER" id="PTHR43649:SF11">
    <property type="entry name" value="ABC TRANSPORTER SUBSTRATE-BINDING PROTEIN YESO-RELATED"/>
    <property type="match status" value="1"/>
</dbReference>
<dbReference type="InterPro" id="IPR050490">
    <property type="entry name" value="Bact_solute-bd_prot1"/>
</dbReference>
<dbReference type="RefSeq" id="WP_165029327.1">
    <property type="nucleotide sequence ID" value="NZ_JAAKZF010000021.1"/>
</dbReference>
<dbReference type="GO" id="GO:0042597">
    <property type="term" value="C:periplasmic space"/>
    <property type="evidence" value="ECO:0007669"/>
    <property type="project" value="UniProtKB-SubCell"/>
</dbReference>
<dbReference type="Proteomes" id="UP001642900">
    <property type="component" value="Unassembled WGS sequence"/>
</dbReference>
<dbReference type="Gene3D" id="3.40.190.10">
    <property type="entry name" value="Periplasmic binding protein-like II"/>
    <property type="match status" value="2"/>
</dbReference>
<dbReference type="InterPro" id="IPR006059">
    <property type="entry name" value="SBP"/>
</dbReference>
<evidence type="ECO:0000256" key="2">
    <source>
        <dbReference type="ARBA" id="ARBA00008520"/>
    </source>
</evidence>
<sequence length="431" mass="48059">MNNRISRRDFGRLTAAGASLAVLGGMMTPAQAETRLRLIWWGNPDRDRRTNEVVDLYVKQNADVVIDPETYAWNDYWPKLATQAAGRNLPDVIQMDYRYIFEYARRGQLADLTPFVGKSLDLSDFDPNQLASGKVDDKLYGISMGANSMTHVYKPAQLEQLGLPVPDATKWTIDDYVAMGKEVKGKLPEGLYFSENMAYREPSLETWVRQRGKALYTADGKLGYDLEDLTDYFAFWFQMQEDGLTPPADLQSQAIASGKMEDTMFVTGHAVFDFIHSNQLVAVQKLVPDDLDITMIPNQKDGKPGQYLKPSMLISMSATAADPEASAKLMNFFVTDESAADILLIERGVTGDASIRERILPKLSPTEQKIVAYLDVVGTHVGDLPPPPPKNAGELDRALQPAWESVAFKKVDLKVAAKDYYEKAKVALERA</sequence>
<organism evidence="5 6">
    <name type="scientific">Allomesorhizobium camelthorni</name>
    <dbReference type="NCBI Taxonomy" id="475069"/>
    <lineage>
        <taxon>Bacteria</taxon>
        <taxon>Pseudomonadati</taxon>
        <taxon>Pseudomonadota</taxon>
        <taxon>Alphaproteobacteria</taxon>
        <taxon>Hyphomicrobiales</taxon>
        <taxon>Phyllobacteriaceae</taxon>
        <taxon>Allomesorhizobium</taxon>
    </lineage>
</organism>
<dbReference type="PROSITE" id="PS51318">
    <property type="entry name" value="TAT"/>
    <property type="match status" value="1"/>
</dbReference>
<dbReference type="PANTHER" id="PTHR43649">
    <property type="entry name" value="ARABINOSE-BINDING PROTEIN-RELATED"/>
    <property type="match status" value="1"/>
</dbReference>
<evidence type="ECO:0000313" key="6">
    <source>
        <dbReference type="Proteomes" id="UP001642900"/>
    </source>
</evidence>
<evidence type="ECO:0000256" key="3">
    <source>
        <dbReference type="ARBA" id="ARBA00022764"/>
    </source>
</evidence>
<keyword evidence="6" id="KW-1185">Reference proteome</keyword>
<dbReference type="AlphaFoldDB" id="A0A6G4WEY2"/>
<accession>A0A6G4WEY2</accession>
<dbReference type="Pfam" id="PF13416">
    <property type="entry name" value="SBP_bac_8"/>
    <property type="match status" value="1"/>
</dbReference>
<feature type="signal peptide" evidence="4">
    <location>
        <begin position="1"/>
        <end position="32"/>
    </location>
</feature>
<feature type="chain" id="PRO_5026290202" evidence="4">
    <location>
        <begin position="33"/>
        <end position="431"/>
    </location>
</feature>
<reference evidence="5 6" key="1">
    <citation type="submission" date="2020-02" db="EMBL/GenBank/DDBJ databases">
        <title>Genome sequence of strain CCNWXJ40-4.</title>
        <authorList>
            <person name="Gao J."/>
            <person name="Sun J."/>
        </authorList>
    </citation>
    <scope>NUCLEOTIDE SEQUENCE [LARGE SCALE GENOMIC DNA]</scope>
    <source>
        <strain evidence="5 6">CCNWXJ 40-4</strain>
    </source>
</reference>
<protein>
    <submittedName>
        <fullName evidence="5">Extracellular solute-binding protein</fullName>
    </submittedName>
</protein>
<dbReference type="SUPFAM" id="SSF53850">
    <property type="entry name" value="Periplasmic binding protein-like II"/>
    <property type="match status" value="1"/>
</dbReference>
<evidence type="ECO:0000313" key="5">
    <source>
        <dbReference type="EMBL" id="NGO52690.1"/>
    </source>
</evidence>
<keyword evidence="3" id="KW-0574">Periplasm</keyword>
<dbReference type="EMBL" id="JAAKZF010000021">
    <property type="protein sequence ID" value="NGO52690.1"/>
    <property type="molecule type" value="Genomic_DNA"/>
</dbReference>
<proteinExistence type="inferred from homology"/>
<evidence type="ECO:0000256" key="4">
    <source>
        <dbReference type="SAM" id="SignalP"/>
    </source>
</evidence>
<gene>
    <name evidence="5" type="ORF">G6N73_16145</name>
</gene>